<dbReference type="InterPro" id="IPR001647">
    <property type="entry name" value="HTH_TetR"/>
</dbReference>
<dbReference type="GO" id="GO:0000976">
    <property type="term" value="F:transcription cis-regulatory region binding"/>
    <property type="evidence" value="ECO:0007669"/>
    <property type="project" value="TreeGrafter"/>
</dbReference>
<dbReference type="EMBL" id="SOFD01000009">
    <property type="protein sequence ID" value="TFB81108.1"/>
    <property type="molecule type" value="Genomic_DNA"/>
</dbReference>
<keyword evidence="1" id="KW-0805">Transcription regulation</keyword>
<dbReference type="AlphaFoldDB" id="A0A4V3I9W7"/>
<dbReference type="Proteomes" id="UP000298252">
    <property type="component" value="Unassembled WGS sequence"/>
</dbReference>
<feature type="domain" description="HTH tetR-type" evidence="5">
    <location>
        <begin position="16"/>
        <end position="76"/>
    </location>
</feature>
<evidence type="ECO:0000313" key="6">
    <source>
        <dbReference type="EMBL" id="SDM75470.1"/>
    </source>
</evidence>
<dbReference type="Proteomes" id="UP000199639">
    <property type="component" value="Unassembled WGS sequence"/>
</dbReference>
<dbReference type="InterPro" id="IPR050109">
    <property type="entry name" value="HTH-type_TetR-like_transc_reg"/>
</dbReference>
<evidence type="ECO:0000256" key="1">
    <source>
        <dbReference type="ARBA" id="ARBA00023015"/>
    </source>
</evidence>
<sequence length="212" mass="23884">MSIDTELLGLRERKRLATRRAIQHAVLTLSRERGIDHVTVEDISRVANVSPRTFFNYFSSKDAALIGDAPGLASAEDIEVFVAGGPDNDVLADLAVLLSKSLQRTEDDREIHQLRRTVMRENAYLFGMRMATLRDFEDQLQQIIEQRFKADAPAPAHDAVELHQRALLFTLVAVAAIRHAWRCWAEGDGASPLSERVDASFAEVYRITRRND</sequence>
<name>A0A4V3I9W7_9MICO</name>
<dbReference type="InterPro" id="IPR009057">
    <property type="entry name" value="Homeodomain-like_sf"/>
</dbReference>
<dbReference type="Gene3D" id="1.10.10.60">
    <property type="entry name" value="Homeodomain-like"/>
    <property type="match status" value="1"/>
</dbReference>
<dbReference type="PROSITE" id="PS01081">
    <property type="entry name" value="HTH_TETR_1"/>
    <property type="match status" value="1"/>
</dbReference>
<dbReference type="RefSeq" id="WP_092339115.1">
    <property type="nucleotide sequence ID" value="NZ_FNIB01000002.1"/>
</dbReference>
<evidence type="ECO:0000256" key="2">
    <source>
        <dbReference type="ARBA" id="ARBA00023125"/>
    </source>
</evidence>
<dbReference type="GO" id="GO:0003700">
    <property type="term" value="F:DNA-binding transcription factor activity"/>
    <property type="evidence" value="ECO:0007669"/>
    <property type="project" value="TreeGrafter"/>
</dbReference>
<dbReference type="InterPro" id="IPR023772">
    <property type="entry name" value="DNA-bd_HTH_TetR-type_CS"/>
</dbReference>
<keyword evidence="2 4" id="KW-0238">DNA-binding</keyword>
<dbReference type="PROSITE" id="PS50977">
    <property type="entry name" value="HTH_TETR_2"/>
    <property type="match status" value="1"/>
</dbReference>
<feature type="DNA-binding region" description="H-T-H motif" evidence="4">
    <location>
        <begin position="39"/>
        <end position="58"/>
    </location>
</feature>
<accession>A0A4V3I9W7</accession>
<proteinExistence type="predicted"/>
<dbReference type="Pfam" id="PF00440">
    <property type="entry name" value="TetR_N"/>
    <property type="match status" value="1"/>
</dbReference>
<dbReference type="PANTHER" id="PTHR30055:SF238">
    <property type="entry name" value="MYCOFACTOCIN BIOSYNTHESIS TRANSCRIPTIONAL REGULATOR MFTR-RELATED"/>
    <property type="match status" value="1"/>
</dbReference>
<evidence type="ECO:0000313" key="9">
    <source>
        <dbReference type="Proteomes" id="UP000298252"/>
    </source>
</evidence>
<dbReference type="EMBL" id="FNIB01000002">
    <property type="protein sequence ID" value="SDM75470.1"/>
    <property type="molecule type" value="Genomic_DNA"/>
</dbReference>
<reference evidence="6 8" key="1">
    <citation type="submission" date="2016-10" db="EMBL/GenBank/DDBJ databases">
        <authorList>
            <person name="Varghese N."/>
            <person name="Submissions S."/>
        </authorList>
    </citation>
    <scope>NUCLEOTIDE SEQUENCE [LARGE SCALE GENOMIC DNA]</scope>
    <source>
        <strain evidence="6 8">CGMCC 1.11215</strain>
    </source>
</reference>
<organism evidence="6 8">
    <name type="scientific">Cryobacterium flavum</name>
    <dbReference type="NCBI Taxonomy" id="1424659"/>
    <lineage>
        <taxon>Bacteria</taxon>
        <taxon>Bacillati</taxon>
        <taxon>Actinomycetota</taxon>
        <taxon>Actinomycetes</taxon>
        <taxon>Micrococcales</taxon>
        <taxon>Microbacteriaceae</taxon>
        <taxon>Cryobacterium</taxon>
    </lineage>
</organism>
<dbReference type="STRING" id="1424659.SAMN05216368_102170"/>
<protein>
    <submittedName>
        <fullName evidence="7">TetR/AcrR family transcriptional regulator</fullName>
    </submittedName>
    <submittedName>
        <fullName evidence="6">Transcriptional regulator, TetR family</fullName>
    </submittedName>
</protein>
<dbReference type="SUPFAM" id="SSF46689">
    <property type="entry name" value="Homeodomain-like"/>
    <property type="match status" value="1"/>
</dbReference>
<gene>
    <name evidence="7" type="ORF">E3O21_04440</name>
    <name evidence="6" type="ORF">SAMN05216368_102170</name>
</gene>
<reference evidence="7 9" key="2">
    <citation type="submission" date="2019-03" db="EMBL/GenBank/DDBJ databases">
        <title>Genomics of glacier-inhabiting Cryobacterium strains.</title>
        <authorList>
            <person name="Liu Q."/>
            <person name="Xin Y.-H."/>
        </authorList>
    </citation>
    <scope>NUCLEOTIDE SEQUENCE [LARGE SCALE GENOMIC DNA]</scope>
    <source>
        <strain evidence="7 9">Hh8</strain>
    </source>
</reference>
<evidence type="ECO:0000259" key="5">
    <source>
        <dbReference type="PROSITE" id="PS50977"/>
    </source>
</evidence>
<evidence type="ECO:0000256" key="3">
    <source>
        <dbReference type="ARBA" id="ARBA00023163"/>
    </source>
</evidence>
<keyword evidence="3" id="KW-0804">Transcription</keyword>
<evidence type="ECO:0000313" key="8">
    <source>
        <dbReference type="Proteomes" id="UP000199639"/>
    </source>
</evidence>
<evidence type="ECO:0000256" key="4">
    <source>
        <dbReference type="PROSITE-ProRule" id="PRU00335"/>
    </source>
</evidence>
<dbReference type="PANTHER" id="PTHR30055">
    <property type="entry name" value="HTH-TYPE TRANSCRIPTIONAL REGULATOR RUTR"/>
    <property type="match status" value="1"/>
</dbReference>
<dbReference type="Gene3D" id="1.10.357.10">
    <property type="entry name" value="Tetracycline Repressor, domain 2"/>
    <property type="match status" value="1"/>
</dbReference>
<evidence type="ECO:0000313" key="7">
    <source>
        <dbReference type="EMBL" id="TFB81108.1"/>
    </source>
</evidence>
<keyword evidence="9" id="KW-1185">Reference proteome</keyword>